<keyword evidence="4" id="KW-1185">Reference proteome</keyword>
<dbReference type="Proteomes" id="UP000828390">
    <property type="component" value="Unassembled WGS sequence"/>
</dbReference>
<evidence type="ECO:0000313" key="4">
    <source>
        <dbReference type="Proteomes" id="UP000828390"/>
    </source>
</evidence>
<proteinExistence type="predicted"/>
<dbReference type="PROSITE" id="PS50835">
    <property type="entry name" value="IG_LIKE"/>
    <property type="match status" value="1"/>
</dbReference>
<name>A0A9D4GBE1_DREPO</name>
<comment type="caution">
    <text evidence="3">The sequence shown here is derived from an EMBL/GenBank/DDBJ whole genome shotgun (WGS) entry which is preliminary data.</text>
</comment>
<protein>
    <recommendedName>
        <fullName evidence="2">Ig-like domain-containing protein</fullName>
    </recommendedName>
</protein>
<dbReference type="Gene3D" id="2.60.40.10">
    <property type="entry name" value="Immunoglobulins"/>
    <property type="match status" value="1"/>
</dbReference>
<gene>
    <name evidence="3" type="ORF">DPMN_142490</name>
</gene>
<accession>A0A9D4GBE1</accession>
<dbReference type="InterPro" id="IPR013783">
    <property type="entry name" value="Ig-like_fold"/>
</dbReference>
<evidence type="ECO:0000256" key="1">
    <source>
        <dbReference type="SAM" id="SignalP"/>
    </source>
</evidence>
<evidence type="ECO:0000259" key="2">
    <source>
        <dbReference type="PROSITE" id="PS50835"/>
    </source>
</evidence>
<reference evidence="3" key="2">
    <citation type="submission" date="2020-11" db="EMBL/GenBank/DDBJ databases">
        <authorList>
            <person name="McCartney M.A."/>
            <person name="Auch B."/>
            <person name="Kono T."/>
            <person name="Mallez S."/>
            <person name="Becker A."/>
            <person name="Gohl D.M."/>
            <person name="Silverstein K.A.T."/>
            <person name="Koren S."/>
            <person name="Bechman K.B."/>
            <person name="Herman A."/>
            <person name="Abrahante J.E."/>
            <person name="Garbe J."/>
        </authorList>
    </citation>
    <scope>NUCLEOTIDE SEQUENCE</scope>
    <source>
        <strain evidence="3">Duluth1</strain>
        <tissue evidence="3">Whole animal</tissue>
    </source>
</reference>
<evidence type="ECO:0000313" key="3">
    <source>
        <dbReference type="EMBL" id="KAH3814014.1"/>
    </source>
</evidence>
<sequence>MLCSAVLVNTTLSVTCPFTHGNPAETRFTWFRGNTSANGSHQNHSLSSVQLSDEGYYKRKVNTTMNPTVCATQEAYDETTFYADVQCSPRSLPFSAPVATVYRRINETAILSFTVVAYPPTIDASAYDWRKQVDSEWKSLHNNSRFQMSISNDRLQTNLSISQLQIDNFTNF</sequence>
<feature type="chain" id="PRO_5038671288" description="Ig-like domain-containing protein" evidence="1">
    <location>
        <begin position="22"/>
        <end position="172"/>
    </location>
</feature>
<dbReference type="SUPFAM" id="SSF48726">
    <property type="entry name" value="Immunoglobulin"/>
    <property type="match status" value="1"/>
</dbReference>
<keyword evidence="1" id="KW-0732">Signal</keyword>
<dbReference type="InterPro" id="IPR036179">
    <property type="entry name" value="Ig-like_dom_sf"/>
</dbReference>
<feature type="signal peptide" evidence="1">
    <location>
        <begin position="1"/>
        <end position="21"/>
    </location>
</feature>
<dbReference type="InterPro" id="IPR007110">
    <property type="entry name" value="Ig-like_dom"/>
</dbReference>
<dbReference type="AlphaFoldDB" id="A0A9D4GBE1"/>
<reference evidence="3" key="1">
    <citation type="journal article" date="2019" name="bioRxiv">
        <title>The Genome of the Zebra Mussel, Dreissena polymorpha: A Resource for Invasive Species Research.</title>
        <authorList>
            <person name="McCartney M.A."/>
            <person name="Auch B."/>
            <person name="Kono T."/>
            <person name="Mallez S."/>
            <person name="Zhang Y."/>
            <person name="Obille A."/>
            <person name="Becker A."/>
            <person name="Abrahante J.E."/>
            <person name="Garbe J."/>
            <person name="Badalamenti J.P."/>
            <person name="Herman A."/>
            <person name="Mangelson H."/>
            <person name="Liachko I."/>
            <person name="Sullivan S."/>
            <person name="Sone E.D."/>
            <person name="Koren S."/>
            <person name="Silverstein K.A.T."/>
            <person name="Beckman K.B."/>
            <person name="Gohl D.M."/>
        </authorList>
    </citation>
    <scope>NUCLEOTIDE SEQUENCE</scope>
    <source>
        <strain evidence="3">Duluth1</strain>
        <tissue evidence="3">Whole animal</tissue>
    </source>
</reference>
<feature type="domain" description="Ig-like" evidence="2">
    <location>
        <begin position="1"/>
        <end position="70"/>
    </location>
</feature>
<dbReference type="EMBL" id="JAIWYP010000006">
    <property type="protein sequence ID" value="KAH3814014.1"/>
    <property type="molecule type" value="Genomic_DNA"/>
</dbReference>
<organism evidence="3 4">
    <name type="scientific">Dreissena polymorpha</name>
    <name type="common">Zebra mussel</name>
    <name type="synonym">Mytilus polymorpha</name>
    <dbReference type="NCBI Taxonomy" id="45954"/>
    <lineage>
        <taxon>Eukaryota</taxon>
        <taxon>Metazoa</taxon>
        <taxon>Spiralia</taxon>
        <taxon>Lophotrochozoa</taxon>
        <taxon>Mollusca</taxon>
        <taxon>Bivalvia</taxon>
        <taxon>Autobranchia</taxon>
        <taxon>Heteroconchia</taxon>
        <taxon>Euheterodonta</taxon>
        <taxon>Imparidentia</taxon>
        <taxon>Neoheterodontei</taxon>
        <taxon>Myida</taxon>
        <taxon>Dreissenoidea</taxon>
        <taxon>Dreissenidae</taxon>
        <taxon>Dreissena</taxon>
    </lineage>
</organism>